<proteinExistence type="predicted"/>
<evidence type="ECO:0000313" key="2">
    <source>
        <dbReference type="Proteomes" id="UP000236151"/>
    </source>
</evidence>
<accession>A0A2K2FD20</accession>
<comment type="caution">
    <text evidence="1">The sequence shown here is derived from an EMBL/GenBank/DDBJ whole genome shotgun (WGS) entry which is preliminary data.</text>
</comment>
<keyword evidence="2" id="KW-1185">Reference proteome</keyword>
<name>A0A2K2FD20_9CLOT</name>
<dbReference type="Proteomes" id="UP000236151">
    <property type="component" value="Unassembled WGS sequence"/>
</dbReference>
<protein>
    <submittedName>
        <fullName evidence="1">Uncharacterized protein</fullName>
    </submittedName>
</protein>
<sequence length="65" mass="7603">MSPITAFVRTNSWAVQSLCFYTPLSIQLDYPALYIYRMLFNSDVSTGLSIFLLWLFRGHFPSEYL</sequence>
<dbReference type="EMBL" id="NIOJ01000027">
    <property type="protein sequence ID" value="PNT98479.1"/>
    <property type="molecule type" value="Genomic_DNA"/>
</dbReference>
<evidence type="ECO:0000313" key="1">
    <source>
        <dbReference type="EMBL" id="PNT98479.1"/>
    </source>
</evidence>
<organism evidence="1 2">
    <name type="scientific">Clostridium thermosuccinogenes</name>
    <dbReference type="NCBI Taxonomy" id="84032"/>
    <lineage>
        <taxon>Bacteria</taxon>
        <taxon>Bacillati</taxon>
        <taxon>Bacillota</taxon>
        <taxon>Clostridia</taxon>
        <taxon>Eubacteriales</taxon>
        <taxon>Clostridiaceae</taxon>
        <taxon>Clostridium</taxon>
    </lineage>
</organism>
<dbReference type="KEGG" id="cthd:CDO33_11870"/>
<dbReference type="AlphaFoldDB" id="A0A2K2FD20"/>
<gene>
    <name evidence="1" type="ORF">CDQ84_11035</name>
</gene>
<reference evidence="1 2" key="1">
    <citation type="submission" date="2017-06" db="EMBL/GenBank/DDBJ databases">
        <title>Investigating the central metabolism of Clostridium thermosuccinogenes.</title>
        <authorList>
            <person name="Koendjbiharie J.G."/>
            <person name="van Kranenburg R."/>
        </authorList>
    </citation>
    <scope>NUCLEOTIDE SEQUENCE [LARGE SCALE GENOMIC DNA]</scope>
    <source>
        <strain evidence="1 2">DSM 5806</strain>
    </source>
</reference>